<keyword evidence="3 8" id="KW-0436">Ligase</keyword>
<evidence type="ECO:0000256" key="7">
    <source>
        <dbReference type="ARBA" id="ARBA00048539"/>
    </source>
</evidence>
<comment type="domain">
    <text evidence="8">The N-terminal region contains the highly conserved SGGXDS motif, predicted to be a P-loop motif involved in ATP binding.</text>
</comment>
<accession>A0AAN1WL26</accession>
<organism evidence="10 11">
    <name type="scientific">Marinagarivorans cellulosilyticus</name>
    <dbReference type="NCBI Taxonomy" id="2721545"/>
    <lineage>
        <taxon>Bacteria</taxon>
        <taxon>Pseudomonadati</taxon>
        <taxon>Pseudomonadota</taxon>
        <taxon>Gammaproteobacteria</taxon>
        <taxon>Cellvibrionales</taxon>
        <taxon>Cellvibrionaceae</taxon>
        <taxon>Marinagarivorans</taxon>
    </lineage>
</organism>
<evidence type="ECO:0000313" key="10">
    <source>
        <dbReference type="EMBL" id="BCD99477.1"/>
    </source>
</evidence>
<dbReference type="RefSeq" id="WP_236984743.1">
    <property type="nucleotide sequence ID" value="NZ_AP023086.1"/>
</dbReference>
<dbReference type="Pfam" id="PF09179">
    <property type="entry name" value="TilS"/>
    <property type="match status" value="1"/>
</dbReference>
<keyword evidence="4 8" id="KW-0819">tRNA processing</keyword>
<dbReference type="Proteomes" id="UP001320119">
    <property type="component" value="Chromosome"/>
</dbReference>
<evidence type="ECO:0000256" key="2">
    <source>
        <dbReference type="ARBA" id="ARBA00022490"/>
    </source>
</evidence>
<keyword evidence="6 8" id="KW-0067">ATP-binding</keyword>
<evidence type="ECO:0000256" key="3">
    <source>
        <dbReference type="ARBA" id="ARBA00022598"/>
    </source>
</evidence>
<dbReference type="InterPro" id="IPR015262">
    <property type="entry name" value="tRNA_Ile_lys_synt_subst-bd"/>
</dbReference>
<comment type="subcellular location">
    <subcellularLocation>
        <location evidence="1 8">Cytoplasm</location>
    </subcellularLocation>
</comment>
<dbReference type="Gene3D" id="3.40.50.620">
    <property type="entry name" value="HUPs"/>
    <property type="match status" value="1"/>
</dbReference>
<evidence type="ECO:0000256" key="4">
    <source>
        <dbReference type="ARBA" id="ARBA00022694"/>
    </source>
</evidence>
<dbReference type="KEGG" id="marq:MARGE09_P3679"/>
<evidence type="ECO:0000256" key="5">
    <source>
        <dbReference type="ARBA" id="ARBA00022741"/>
    </source>
</evidence>
<dbReference type="InterPro" id="IPR012795">
    <property type="entry name" value="tRNA_Ile_lys_synt_N"/>
</dbReference>
<comment type="catalytic activity">
    <reaction evidence="7 8">
        <text>cytidine(34) in tRNA(Ile2) + L-lysine + ATP = lysidine(34) in tRNA(Ile2) + AMP + diphosphate + H(+)</text>
        <dbReference type="Rhea" id="RHEA:43744"/>
        <dbReference type="Rhea" id="RHEA-COMP:10625"/>
        <dbReference type="Rhea" id="RHEA-COMP:10670"/>
        <dbReference type="ChEBI" id="CHEBI:15378"/>
        <dbReference type="ChEBI" id="CHEBI:30616"/>
        <dbReference type="ChEBI" id="CHEBI:32551"/>
        <dbReference type="ChEBI" id="CHEBI:33019"/>
        <dbReference type="ChEBI" id="CHEBI:82748"/>
        <dbReference type="ChEBI" id="CHEBI:83665"/>
        <dbReference type="ChEBI" id="CHEBI:456215"/>
        <dbReference type="EC" id="6.3.4.19"/>
    </reaction>
</comment>
<dbReference type="InterPro" id="IPR012094">
    <property type="entry name" value="tRNA_Ile_lys_synt"/>
</dbReference>
<keyword evidence="11" id="KW-1185">Reference proteome</keyword>
<dbReference type="Gene3D" id="1.20.59.20">
    <property type="match status" value="1"/>
</dbReference>
<dbReference type="GO" id="GO:0005737">
    <property type="term" value="C:cytoplasm"/>
    <property type="evidence" value="ECO:0007669"/>
    <property type="project" value="UniProtKB-SubCell"/>
</dbReference>
<evidence type="ECO:0000313" key="11">
    <source>
        <dbReference type="Proteomes" id="UP001320119"/>
    </source>
</evidence>
<dbReference type="InterPro" id="IPR011063">
    <property type="entry name" value="TilS/TtcA_N"/>
</dbReference>
<evidence type="ECO:0000256" key="1">
    <source>
        <dbReference type="ARBA" id="ARBA00004496"/>
    </source>
</evidence>
<dbReference type="SMART" id="SM00977">
    <property type="entry name" value="TilS_C"/>
    <property type="match status" value="1"/>
</dbReference>
<dbReference type="GO" id="GO:0032267">
    <property type="term" value="F:tRNA(Ile)-lysidine synthase activity"/>
    <property type="evidence" value="ECO:0007669"/>
    <property type="project" value="UniProtKB-EC"/>
</dbReference>
<protein>
    <recommendedName>
        <fullName evidence="8">tRNA(Ile)-lysidine synthase</fullName>
        <ecNumber evidence="8">6.3.4.19</ecNumber>
    </recommendedName>
    <alternativeName>
        <fullName evidence="8">tRNA(Ile)-2-lysyl-cytidine synthase</fullName>
    </alternativeName>
    <alternativeName>
        <fullName evidence="8">tRNA(Ile)-lysidine synthetase</fullName>
    </alternativeName>
</protein>
<dbReference type="Pfam" id="PF11734">
    <property type="entry name" value="TilS_C"/>
    <property type="match status" value="1"/>
</dbReference>
<dbReference type="GO" id="GO:0006400">
    <property type="term" value="P:tRNA modification"/>
    <property type="evidence" value="ECO:0007669"/>
    <property type="project" value="UniProtKB-UniRule"/>
</dbReference>
<dbReference type="PANTHER" id="PTHR43033:SF1">
    <property type="entry name" value="TRNA(ILE)-LYSIDINE SYNTHASE-RELATED"/>
    <property type="match status" value="1"/>
</dbReference>
<evidence type="ECO:0000256" key="8">
    <source>
        <dbReference type="HAMAP-Rule" id="MF_01161"/>
    </source>
</evidence>
<feature type="domain" description="Lysidine-tRNA(Ile) synthetase C-terminal" evidence="9">
    <location>
        <begin position="346"/>
        <end position="422"/>
    </location>
</feature>
<dbReference type="PANTHER" id="PTHR43033">
    <property type="entry name" value="TRNA(ILE)-LYSIDINE SYNTHASE-RELATED"/>
    <property type="match status" value="1"/>
</dbReference>
<dbReference type="GO" id="GO:0005524">
    <property type="term" value="F:ATP binding"/>
    <property type="evidence" value="ECO:0007669"/>
    <property type="project" value="UniProtKB-UniRule"/>
</dbReference>
<dbReference type="NCBIfam" id="TIGR02432">
    <property type="entry name" value="lysidine_TilS_N"/>
    <property type="match status" value="1"/>
</dbReference>
<comment type="similarity">
    <text evidence="8">Belongs to the tRNA(Ile)-lysidine synthase family.</text>
</comment>
<dbReference type="Pfam" id="PF01171">
    <property type="entry name" value="ATP_bind_3"/>
    <property type="match status" value="1"/>
</dbReference>
<dbReference type="SUPFAM" id="SSF52402">
    <property type="entry name" value="Adenine nucleotide alpha hydrolases-like"/>
    <property type="match status" value="1"/>
</dbReference>
<dbReference type="InterPro" id="IPR014729">
    <property type="entry name" value="Rossmann-like_a/b/a_fold"/>
</dbReference>
<dbReference type="AlphaFoldDB" id="A0AAN1WL26"/>
<evidence type="ECO:0000259" key="9">
    <source>
        <dbReference type="SMART" id="SM00977"/>
    </source>
</evidence>
<dbReference type="SUPFAM" id="SSF82829">
    <property type="entry name" value="MesJ substrate recognition domain-like"/>
    <property type="match status" value="1"/>
</dbReference>
<sequence length="429" mass="47712">MLPPLNIPANCKRLIVGLSGGVDSVVLLHWAKQQCPNFVTLSAIHINHQLSPNAGQWQQQVEGLCASLNIPLNTVNVAVNIAGQGLEQAARQARYQAFEQLLQAGDVLAVGHHQNDQAETLLLRLMRGAGVQGLAAMPVERPLGQGRLWRPLLQCPKTSILNYAKQQALQWVEDESNADTRFSRNFVRHQIFPVITQHWPNAVEQITVAAEHAREAQHLLDEYAALDFASVGFRQERCGSSIDISALRVLSWSRQKQLVRFWLKQEGELAPQSGHFEELQKLLQAQADAQPALLLGSYGFSRFKQRLYLLPVSILQSVAAQAVSFKEHCVLSDGSELRVAGFTGELQVRYRQGGERAHPAGRAHSQALKKLLQEYRLEPWLRHRIPLIYCNNSLIAVGDLWLQCNAASLCGLPEGAPLSVTWHFPQGAF</sequence>
<feature type="binding site" evidence="8">
    <location>
        <begin position="19"/>
        <end position="24"/>
    </location>
    <ligand>
        <name>ATP</name>
        <dbReference type="ChEBI" id="CHEBI:30616"/>
    </ligand>
</feature>
<dbReference type="EC" id="6.3.4.19" evidence="8"/>
<comment type="function">
    <text evidence="8">Ligates lysine onto the cytidine present at position 34 of the AUA codon-specific tRNA(Ile) that contains the anticodon CAU, in an ATP-dependent manner. Cytidine is converted to lysidine, thus changing the amino acid specificity of the tRNA from methionine to isoleucine.</text>
</comment>
<dbReference type="CDD" id="cd01992">
    <property type="entry name" value="TilS_N"/>
    <property type="match status" value="1"/>
</dbReference>
<proteinExistence type="inferred from homology"/>
<keyword evidence="2 8" id="KW-0963">Cytoplasm</keyword>
<keyword evidence="5 8" id="KW-0547">Nucleotide-binding</keyword>
<dbReference type="SUPFAM" id="SSF56037">
    <property type="entry name" value="PheT/TilS domain"/>
    <property type="match status" value="1"/>
</dbReference>
<dbReference type="EMBL" id="AP023086">
    <property type="protein sequence ID" value="BCD99477.1"/>
    <property type="molecule type" value="Genomic_DNA"/>
</dbReference>
<name>A0AAN1WL26_9GAMM</name>
<dbReference type="NCBIfam" id="TIGR02433">
    <property type="entry name" value="lysidine_TilS_C"/>
    <property type="match status" value="1"/>
</dbReference>
<reference evidence="10 11" key="1">
    <citation type="journal article" date="2022" name="IScience">
        <title>An ultrasensitive nanofiber-based assay for enzymatic hydrolysis and deep-sea microbial degradation of cellulose.</title>
        <authorList>
            <person name="Tsudome M."/>
            <person name="Tachioka M."/>
            <person name="Miyazaki M."/>
            <person name="Uchimura K."/>
            <person name="Tsuda M."/>
            <person name="Takaki Y."/>
            <person name="Deguchi S."/>
        </authorList>
    </citation>
    <scope>NUCLEOTIDE SEQUENCE [LARGE SCALE GENOMIC DNA]</scope>
    <source>
        <strain evidence="10 11">GE09</strain>
    </source>
</reference>
<dbReference type="InterPro" id="IPR012796">
    <property type="entry name" value="Lysidine-tRNA-synth_C"/>
</dbReference>
<dbReference type="HAMAP" id="MF_01161">
    <property type="entry name" value="tRNA_Ile_lys_synt"/>
    <property type="match status" value="1"/>
</dbReference>
<evidence type="ECO:0000256" key="6">
    <source>
        <dbReference type="ARBA" id="ARBA00022840"/>
    </source>
</evidence>
<gene>
    <name evidence="8" type="primary">tilS</name>
    <name evidence="10" type="ORF">MARGE09_P3679</name>
</gene>